<dbReference type="PROSITE" id="PS50048">
    <property type="entry name" value="ZN2_CY6_FUNGAL_2"/>
    <property type="match status" value="1"/>
</dbReference>
<feature type="compositionally biased region" description="Polar residues" evidence="2">
    <location>
        <begin position="312"/>
        <end position="334"/>
    </location>
</feature>
<dbReference type="KEGG" id="pgri:PgNI_10025"/>
<feature type="compositionally biased region" description="Basic and acidic residues" evidence="2">
    <location>
        <begin position="87"/>
        <end position="98"/>
    </location>
</feature>
<reference evidence="5" key="3">
    <citation type="submission" date="2025-08" db="UniProtKB">
        <authorList>
            <consortium name="RefSeq"/>
        </authorList>
    </citation>
    <scope>IDENTIFICATION</scope>
    <source>
        <strain evidence="5">NI907</strain>
    </source>
</reference>
<organism evidence="4 5">
    <name type="scientific">Pyricularia grisea</name>
    <name type="common">Crabgrass-specific blast fungus</name>
    <name type="synonym">Magnaporthe grisea</name>
    <dbReference type="NCBI Taxonomy" id="148305"/>
    <lineage>
        <taxon>Eukaryota</taxon>
        <taxon>Fungi</taxon>
        <taxon>Dikarya</taxon>
        <taxon>Ascomycota</taxon>
        <taxon>Pezizomycotina</taxon>
        <taxon>Sordariomycetes</taxon>
        <taxon>Sordariomycetidae</taxon>
        <taxon>Magnaporthales</taxon>
        <taxon>Pyriculariaceae</taxon>
        <taxon>Pyricularia</taxon>
    </lineage>
</organism>
<dbReference type="Gene3D" id="4.10.240.10">
    <property type="entry name" value="Zn(2)-C6 fungal-type DNA-binding domain"/>
    <property type="match status" value="1"/>
</dbReference>
<evidence type="ECO:0000259" key="3">
    <source>
        <dbReference type="PROSITE" id="PS50048"/>
    </source>
</evidence>
<feature type="region of interest" description="Disordered" evidence="2">
    <location>
        <begin position="63"/>
        <end position="122"/>
    </location>
</feature>
<keyword evidence="4" id="KW-1185">Reference proteome</keyword>
<dbReference type="SMART" id="SM00066">
    <property type="entry name" value="GAL4"/>
    <property type="match status" value="1"/>
</dbReference>
<evidence type="ECO:0000256" key="1">
    <source>
        <dbReference type="ARBA" id="ARBA00023242"/>
    </source>
</evidence>
<keyword evidence="1" id="KW-0539">Nucleus</keyword>
<dbReference type="SUPFAM" id="SSF57701">
    <property type="entry name" value="Zn2/Cys6 DNA-binding domain"/>
    <property type="match status" value="1"/>
</dbReference>
<dbReference type="InterPro" id="IPR036864">
    <property type="entry name" value="Zn2-C6_fun-type_DNA-bd_sf"/>
</dbReference>
<dbReference type="InterPro" id="IPR001138">
    <property type="entry name" value="Zn2Cys6_DnaBD"/>
</dbReference>
<evidence type="ECO:0000256" key="2">
    <source>
        <dbReference type="SAM" id="MobiDB-lite"/>
    </source>
</evidence>
<dbReference type="GeneID" id="41964913"/>
<evidence type="ECO:0000313" key="5">
    <source>
        <dbReference type="RefSeq" id="XP_030977761.1"/>
    </source>
</evidence>
<reference evidence="5" key="1">
    <citation type="journal article" date="2019" name="Mol. Biol. Evol.">
        <title>Blast fungal genomes show frequent chromosomal changes, gene gains and losses, and effector gene turnover.</title>
        <authorList>
            <person name="Gomez Luciano L.B."/>
            <person name="Jason Tsai I."/>
            <person name="Chuma I."/>
            <person name="Tosa Y."/>
            <person name="Chen Y.H."/>
            <person name="Li J.Y."/>
            <person name="Li M.Y."/>
            <person name="Jade Lu M.Y."/>
            <person name="Nakayashiki H."/>
            <person name="Li W.H."/>
        </authorList>
    </citation>
    <scope>NUCLEOTIDE SEQUENCE</scope>
    <source>
        <strain evidence="5">NI907</strain>
    </source>
</reference>
<dbReference type="CDD" id="cd00067">
    <property type="entry name" value="GAL4"/>
    <property type="match status" value="1"/>
</dbReference>
<gene>
    <name evidence="5" type="ORF">PgNI_10025</name>
</gene>
<sequence length="515" mass="55816">MDGSITDQEQPLRSACDRCHAHKVRCSRTVQNEDGTGLDEPCSRCLKAQIPCVLGLRGKVGRPAKNVKRKAPSCEDFHNHHHHHHRSDQYGRSHEQAESRAVNPTPAVLTGSSEPSSTEVTVQPCLQSPRVYPTPDMTPFHFNLTEIETWEPSSTLSLGFRTPLPPNFGFSPFSSRDVERYFQEPFLTAARSPVGSDGDVLESGTNDGATTPFQCLGACNVGDVALNPSAPSSNKSASVSQTPLGWEQQPVSTSLPAAGTRSCHERLCGISLRISEAAAGFAKDGASASVVALKGVAGLASELVEMARQISLHQGQDPPTTRSSTTKNLDSNLQDDSKMSTREVGGGSPLASSASSVTVCQHASSSHCKRHMTGVALDSTLVLLFLACYAGFLSVFELVLERLRAQNGDCSGEDVKTGRDTKFLLTLLETSLAVHTVHCLFKLLREAVFPEDKRDRNSDLDSDNSLALLTGRDTVARGPGRGTGRNLLECTWEDLRQREEEILRSTEELQQRLVR</sequence>
<dbReference type="GO" id="GO:0000981">
    <property type="term" value="F:DNA-binding transcription factor activity, RNA polymerase II-specific"/>
    <property type="evidence" value="ECO:0007669"/>
    <property type="project" value="InterPro"/>
</dbReference>
<dbReference type="RefSeq" id="XP_030977761.1">
    <property type="nucleotide sequence ID" value="XM_031130005.1"/>
</dbReference>
<dbReference type="Proteomes" id="UP000515153">
    <property type="component" value="Unplaced"/>
</dbReference>
<evidence type="ECO:0000313" key="4">
    <source>
        <dbReference type="Proteomes" id="UP000515153"/>
    </source>
</evidence>
<feature type="region of interest" description="Disordered" evidence="2">
    <location>
        <begin position="230"/>
        <end position="258"/>
    </location>
</feature>
<proteinExistence type="predicted"/>
<dbReference type="AlphaFoldDB" id="A0A6P8AS75"/>
<dbReference type="Pfam" id="PF00172">
    <property type="entry name" value="Zn_clus"/>
    <property type="match status" value="1"/>
</dbReference>
<accession>A0A6P8AS75</accession>
<feature type="compositionally biased region" description="Polar residues" evidence="2">
    <location>
        <begin position="110"/>
        <end position="122"/>
    </location>
</feature>
<feature type="domain" description="Zn(2)-C6 fungal-type" evidence="3">
    <location>
        <begin position="15"/>
        <end position="54"/>
    </location>
</feature>
<feature type="compositionally biased region" description="Low complexity" evidence="2">
    <location>
        <begin position="230"/>
        <end position="240"/>
    </location>
</feature>
<name>A0A6P8AS75_PYRGI</name>
<reference evidence="5" key="2">
    <citation type="submission" date="2019-10" db="EMBL/GenBank/DDBJ databases">
        <authorList>
            <consortium name="NCBI Genome Project"/>
        </authorList>
    </citation>
    <scope>NUCLEOTIDE SEQUENCE</scope>
    <source>
        <strain evidence="5">NI907</strain>
    </source>
</reference>
<dbReference type="GO" id="GO:0008270">
    <property type="term" value="F:zinc ion binding"/>
    <property type="evidence" value="ECO:0007669"/>
    <property type="project" value="InterPro"/>
</dbReference>
<feature type="region of interest" description="Disordered" evidence="2">
    <location>
        <begin position="312"/>
        <end position="352"/>
    </location>
</feature>
<protein>
    <recommendedName>
        <fullName evidence="3">Zn(2)-C6 fungal-type domain-containing protein</fullName>
    </recommendedName>
</protein>